<dbReference type="Pfam" id="PF00440">
    <property type="entry name" value="TetR_N"/>
    <property type="match status" value="1"/>
</dbReference>
<dbReference type="Proteomes" id="UP000273326">
    <property type="component" value="Chromosome"/>
</dbReference>
<dbReference type="EMBL" id="CP034465">
    <property type="protein sequence ID" value="AZP05659.1"/>
    <property type="molecule type" value="Genomic_DNA"/>
</dbReference>
<feature type="DNA-binding region" description="H-T-H motif" evidence="2">
    <location>
        <begin position="37"/>
        <end position="56"/>
    </location>
</feature>
<dbReference type="OrthoDB" id="9810250at2"/>
<protein>
    <submittedName>
        <fullName evidence="4">TetR/AcrR family transcriptional regulator</fullName>
    </submittedName>
</protein>
<evidence type="ECO:0000259" key="3">
    <source>
        <dbReference type="PROSITE" id="PS50977"/>
    </source>
</evidence>
<proteinExistence type="predicted"/>
<sequence>MKYDLSKKPTRGAQRTLEAFSKTMFALLAKKSFETISVNEICEISNFPRATFYNYFDDKYDLLTYCWYLLSREVKIEETSSNSSQKILTVFFDRVYDLFMDHSELLNGIFRNNPINSPLINNFSAYLKQIMQEIFYEYLDFDNKNVPLQLVADHFSNTVMLILEAIFLKQQPISLEQAHEYMHYLVGHLLVDSPSDEG</sequence>
<dbReference type="InterPro" id="IPR050624">
    <property type="entry name" value="HTH-type_Tx_Regulator"/>
</dbReference>
<dbReference type="PROSITE" id="PS50977">
    <property type="entry name" value="HTH_TETR_2"/>
    <property type="match status" value="1"/>
</dbReference>
<keyword evidence="1 2" id="KW-0238">DNA-binding</keyword>
<dbReference type="GO" id="GO:0003677">
    <property type="term" value="F:DNA binding"/>
    <property type="evidence" value="ECO:0007669"/>
    <property type="project" value="UniProtKB-UniRule"/>
</dbReference>
<dbReference type="InterPro" id="IPR001647">
    <property type="entry name" value="HTH_TetR"/>
</dbReference>
<dbReference type="AlphaFoldDB" id="A0A3Q9BMR0"/>
<evidence type="ECO:0000256" key="2">
    <source>
        <dbReference type="PROSITE-ProRule" id="PRU00335"/>
    </source>
</evidence>
<dbReference type="PANTHER" id="PTHR43479">
    <property type="entry name" value="ACREF/ENVCD OPERON REPRESSOR-RELATED"/>
    <property type="match status" value="1"/>
</dbReference>
<evidence type="ECO:0000256" key="1">
    <source>
        <dbReference type="ARBA" id="ARBA00023125"/>
    </source>
</evidence>
<name>A0A3Q9BMR0_9LACT</name>
<evidence type="ECO:0000313" key="5">
    <source>
        <dbReference type="Proteomes" id="UP000273326"/>
    </source>
</evidence>
<gene>
    <name evidence="4" type="ORF">EJN90_02955</name>
</gene>
<dbReference type="InterPro" id="IPR009057">
    <property type="entry name" value="Homeodomain-like_sf"/>
</dbReference>
<dbReference type="SUPFAM" id="SSF46689">
    <property type="entry name" value="Homeodomain-like"/>
    <property type="match status" value="1"/>
</dbReference>
<dbReference type="Gene3D" id="1.10.357.10">
    <property type="entry name" value="Tetracycline Repressor, domain 2"/>
    <property type="match status" value="1"/>
</dbReference>
<dbReference type="KEGG" id="jeh:EJN90_02955"/>
<evidence type="ECO:0000313" key="4">
    <source>
        <dbReference type="EMBL" id="AZP05659.1"/>
    </source>
</evidence>
<keyword evidence="5" id="KW-1185">Reference proteome</keyword>
<reference evidence="5" key="1">
    <citation type="submission" date="2018-12" db="EMBL/GenBank/DDBJ databases">
        <title>Complete genome sequencing of Jeotgalibaca sp. H21T32.</title>
        <authorList>
            <person name="Bae J.-W."/>
            <person name="Lee S.-Y."/>
        </authorList>
    </citation>
    <scope>NUCLEOTIDE SEQUENCE [LARGE SCALE GENOMIC DNA]</scope>
    <source>
        <strain evidence="5">H21T32</strain>
    </source>
</reference>
<dbReference type="PANTHER" id="PTHR43479:SF16">
    <property type="entry name" value="HTH TETR-TYPE DOMAIN-CONTAINING PROTEIN"/>
    <property type="match status" value="1"/>
</dbReference>
<accession>A0A3Q9BMR0</accession>
<organism evidence="4 5">
    <name type="scientific">Jeotgalibaca ciconiae</name>
    <dbReference type="NCBI Taxonomy" id="2496265"/>
    <lineage>
        <taxon>Bacteria</taxon>
        <taxon>Bacillati</taxon>
        <taxon>Bacillota</taxon>
        <taxon>Bacilli</taxon>
        <taxon>Lactobacillales</taxon>
        <taxon>Carnobacteriaceae</taxon>
        <taxon>Jeotgalibaca</taxon>
    </lineage>
</organism>
<feature type="domain" description="HTH tetR-type" evidence="3">
    <location>
        <begin position="14"/>
        <end position="74"/>
    </location>
</feature>